<evidence type="ECO:0000256" key="3">
    <source>
        <dbReference type="ARBA" id="ARBA00023274"/>
    </source>
</evidence>
<protein>
    <recommendedName>
        <fullName evidence="4 5">50S ribosomal protein L35</fullName>
    </recommendedName>
</protein>
<dbReference type="GO" id="GO:0003735">
    <property type="term" value="F:structural constituent of ribosome"/>
    <property type="evidence" value="ECO:0007669"/>
    <property type="project" value="InterPro"/>
</dbReference>
<evidence type="ECO:0000313" key="7">
    <source>
        <dbReference type="Proteomes" id="UP000050544"/>
    </source>
</evidence>
<dbReference type="InterPro" id="IPR037229">
    <property type="entry name" value="Ribosomal_bL35_sf"/>
</dbReference>
<comment type="similarity">
    <text evidence="1 5">Belongs to the bacterial ribosomal protein bL35 family.</text>
</comment>
<sequence length="79" mass="9081">MPRKAKPGKKFKLKTHKATAKRFRLTGSGTLVRTKGGKSHLRRRTSKRTKALFTEMIPVQGEKIIQRIHRLAPYLKKAD</sequence>
<keyword evidence="3 5" id="KW-0687">Ribonucleoprotein</keyword>
<dbReference type="GO" id="GO:0006412">
    <property type="term" value="P:translation"/>
    <property type="evidence" value="ECO:0007669"/>
    <property type="project" value="InterPro"/>
</dbReference>
<dbReference type="RefSeq" id="WP_054520811.1">
    <property type="nucleotide sequence ID" value="NZ_LGKO01000002.1"/>
</dbReference>
<dbReference type="PANTHER" id="PTHR33343">
    <property type="entry name" value="54S RIBOSOMAL PROTEIN BL35M"/>
    <property type="match status" value="1"/>
</dbReference>
<evidence type="ECO:0000313" key="6">
    <source>
        <dbReference type="EMBL" id="KPL84315.1"/>
    </source>
</evidence>
<accession>A0A0P6XLI2</accession>
<dbReference type="Proteomes" id="UP000050544">
    <property type="component" value="Unassembled WGS sequence"/>
</dbReference>
<keyword evidence="7" id="KW-1185">Reference proteome</keyword>
<dbReference type="PATRIC" id="fig|869279.4.peg.830"/>
<dbReference type="PANTHER" id="PTHR33343:SF1">
    <property type="entry name" value="LARGE RIBOSOMAL SUBUNIT PROTEIN BL35M"/>
    <property type="match status" value="1"/>
</dbReference>
<dbReference type="Gene3D" id="4.10.410.60">
    <property type="match status" value="1"/>
</dbReference>
<gene>
    <name evidence="6" type="ORF">SE15_04100</name>
</gene>
<dbReference type="PRINTS" id="PR00064">
    <property type="entry name" value="RIBOSOMALL35"/>
</dbReference>
<dbReference type="InterPro" id="IPR021137">
    <property type="entry name" value="Ribosomal_bL35-like"/>
</dbReference>
<dbReference type="GO" id="GO:0015934">
    <property type="term" value="C:large ribosomal subunit"/>
    <property type="evidence" value="ECO:0007669"/>
    <property type="project" value="TreeGrafter"/>
</dbReference>
<dbReference type="AlphaFoldDB" id="A0A0P6XLI2"/>
<evidence type="ECO:0000256" key="5">
    <source>
        <dbReference type="RuleBase" id="RU000568"/>
    </source>
</evidence>
<keyword evidence="2 5" id="KW-0689">Ribosomal protein</keyword>
<reference evidence="6 7" key="1">
    <citation type="submission" date="2015-07" db="EMBL/GenBank/DDBJ databases">
        <title>Whole genome sequence of Thermanaerothrix daxensis DSM 23592.</title>
        <authorList>
            <person name="Hemp J."/>
            <person name="Ward L.M."/>
            <person name="Pace L.A."/>
            <person name="Fischer W.W."/>
        </authorList>
    </citation>
    <scope>NUCLEOTIDE SEQUENCE [LARGE SCALE GENOMIC DNA]</scope>
    <source>
        <strain evidence="6 7">GNS-1</strain>
    </source>
</reference>
<evidence type="ECO:0000256" key="4">
    <source>
        <dbReference type="ARBA" id="ARBA00035486"/>
    </source>
</evidence>
<dbReference type="OrthoDB" id="164210at2"/>
<comment type="caution">
    <text evidence="6">The sequence shown here is derived from an EMBL/GenBank/DDBJ whole genome shotgun (WGS) entry which is preliminary data.</text>
</comment>
<dbReference type="SUPFAM" id="SSF143034">
    <property type="entry name" value="L35p-like"/>
    <property type="match status" value="1"/>
</dbReference>
<dbReference type="Pfam" id="PF01632">
    <property type="entry name" value="Ribosomal_L35p"/>
    <property type="match status" value="1"/>
</dbReference>
<organism evidence="6 7">
    <name type="scientific">Thermanaerothrix daxensis</name>
    <dbReference type="NCBI Taxonomy" id="869279"/>
    <lineage>
        <taxon>Bacteria</taxon>
        <taxon>Bacillati</taxon>
        <taxon>Chloroflexota</taxon>
        <taxon>Anaerolineae</taxon>
        <taxon>Anaerolineales</taxon>
        <taxon>Anaerolineaceae</taxon>
        <taxon>Thermanaerothrix</taxon>
    </lineage>
</organism>
<dbReference type="InterPro" id="IPR001706">
    <property type="entry name" value="Ribosomal_bL35"/>
</dbReference>
<evidence type="ECO:0000256" key="2">
    <source>
        <dbReference type="ARBA" id="ARBA00022980"/>
    </source>
</evidence>
<name>A0A0P6XLI2_9CHLR</name>
<proteinExistence type="inferred from homology"/>
<evidence type="ECO:0000256" key="1">
    <source>
        <dbReference type="ARBA" id="ARBA00006598"/>
    </source>
</evidence>
<dbReference type="EMBL" id="LGKO01000002">
    <property type="protein sequence ID" value="KPL84315.1"/>
    <property type="molecule type" value="Genomic_DNA"/>
</dbReference>
<dbReference type="STRING" id="869279.SE15_04100"/>